<proteinExistence type="predicted"/>
<organism evidence="1 2">
    <name type="scientific">Gemmatirosa kalamazoonensis</name>
    <dbReference type="NCBI Taxonomy" id="861299"/>
    <lineage>
        <taxon>Bacteria</taxon>
        <taxon>Pseudomonadati</taxon>
        <taxon>Gemmatimonadota</taxon>
        <taxon>Gemmatimonadia</taxon>
        <taxon>Gemmatimonadales</taxon>
        <taxon>Gemmatimonadaceae</taxon>
        <taxon>Gemmatirosa</taxon>
    </lineage>
</organism>
<dbReference type="EMBL" id="CP007130">
    <property type="protein sequence ID" value="AHG93240.1"/>
    <property type="molecule type" value="Genomic_DNA"/>
</dbReference>
<keyword evidence="2" id="KW-1185">Reference proteome</keyword>
<evidence type="ECO:0000313" key="1">
    <source>
        <dbReference type="EMBL" id="AHG93240.1"/>
    </source>
</evidence>
<geneLocation type="plasmid" evidence="1 2">
    <name>2</name>
</geneLocation>
<reference evidence="1 2" key="1">
    <citation type="journal article" date="2014" name="Genome Announc.">
        <title>Genome Sequence and Methylome of Soil Bacterium Gemmatirosa kalamazoonensis KBS708T, a Member of the Rarely Cultivated Gemmatimonadetes Phylum.</title>
        <authorList>
            <person name="Debruyn J.M."/>
            <person name="Radosevich M."/>
            <person name="Wommack K.E."/>
            <person name="Polson S.W."/>
            <person name="Hauser L.J."/>
            <person name="Fawaz M.N."/>
            <person name="Korlach J."/>
            <person name="Tsai Y.C."/>
        </authorList>
    </citation>
    <scope>NUCLEOTIDE SEQUENCE [LARGE SCALE GENOMIC DNA]</scope>
    <source>
        <strain evidence="1 2">KBS708</strain>
        <plasmid evidence="2">Plasmid 2</plasmid>
    </source>
</reference>
<dbReference type="Proteomes" id="UP000019151">
    <property type="component" value="Plasmid 2"/>
</dbReference>
<name>W0RSG9_9BACT</name>
<dbReference type="AlphaFoldDB" id="W0RSG9"/>
<dbReference type="KEGG" id="gba:J421_5705"/>
<gene>
    <name evidence="1" type="ORF">J421_5705</name>
</gene>
<keyword evidence="1" id="KW-0614">Plasmid</keyword>
<evidence type="ECO:0000313" key="2">
    <source>
        <dbReference type="Proteomes" id="UP000019151"/>
    </source>
</evidence>
<accession>W0RSG9</accession>
<sequence length="48" mass="5582">MPNGRVARYETCVYFRSATRVVGRVHRYKGRYKHQGLSFWKVPIAAPA</sequence>
<protein>
    <submittedName>
        <fullName evidence="1">Uncharacterized protein</fullName>
    </submittedName>
</protein>
<dbReference type="HOGENOM" id="CLU_3153262_0_0_0"/>
<dbReference type="InParanoid" id="W0RSG9"/>